<name>A0ABM0MHK5_SACKO</name>
<organism evidence="1 2">
    <name type="scientific">Saccoglossus kowalevskii</name>
    <name type="common">Acorn worm</name>
    <dbReference type="NCBI Taxonomy" id="10224"/>
    <lineage>
        <taxon>Eukaryota</taxon>
        <taxon>Metazoa</taxon>
        <taxon>Hemichordata</taxon>
        <taxon>Enteropneusta</taxon>
        <taxon>Harrimaniidae</taxon>
        <taxon>Saccoglossus</taxon>
    </lineage>
</organism>
<dbReference type="Proteomes" id="UP000694865">
    <property type="component" value="Unplaced"/>
</dbReference>
<reference evidence="2" key="1">
    <citation type="submission" date="2025-08" db="UniProtKB">
        <authorList>
            <consortium name="RefSeq"/>
        </authorList>
    </citation>
    <scope>IDENTIFICATION</scope>
    <source>
        <tissue evidence="2">Testes</tissue>
    </source>
</reference>
<evidence type="ECO:0000313" key="1">
    <source>
        <dbReference type="Proteomes" id="UP000694865"/>
    </source>
</evidence>
<accession>A0ABM0MHK5</accession>
<gene>
    <name evidence="2" type="primary">LOC100378327</name>
</gene>
<dbReference type="RefSeq" id="XP_006819496.1">
    <property type="nucleotide sequence ID" value="XM_006819433.1"/>
</dbReference>
<sequence>MAYEDDVGTLLRQGYQTDPDGQSVNMTQIADSIRRDILTQKVTFSGSFDENSQVESVPQSLLSLVSMLINGSNITDQTCNKNLSQPVLTIAQLLVFSSIKRRRDYSKIQHVYHGKDHETPYPSTWDLRPMH</sequence>
<dbReference type="GeneID" id="100378327"/>
<proteinExistence type="predicted"/>
<evidence type="ECO:0000313" key="2">
    <source>
        <dbReference type="RefSeq" id="XP_006819496.1"/>
    </source>
</evidence>
<keyword evidence="1" id="KW-1185">Reference proteome</keyword>
<dbReference type="PANTHER" id="PTHR47018">
    <property type="entry name" value="CXC DOMAIN-CONTAINING PROTEIN-RELATED"/>
    <property type="match status" value="1"/>
</dbReference>
<protein>
    <submittedName>
        <fullName evidence="2">Uncharacterized protein LOC100378327</fullName>
    </submittedName>
</protein>